<keyword evidence="1" id="KW-0732">Signal</keyword>
<reference evidence="3" key="1">
    <citation type="submission" date="2016-09" db="EMBL/GenBank/DDBJ databases">
        <authorList>
            <person name="Varghese N."/>
            <person name="Submissions S."/>
        </authorList>
    </citation>
    <scope>NUCLEOTIDE SEQUENCE [LARGE SCALE GENOMIC DNA]</scope>
    <source>
        <strain evidence="3">25nlg</strain>
    </source>
</reference>
<dbReference type="EMBL" id="FMYM01000001">
    <property type="protein sequence ID" value="SDB81026.1"/>
    <property type="molecule type" value="Genomic_DNA"/>
</dbReference>
<organism evidence="2 3">
    <name type="scientific">Shouchella lonarensis</name>
    <dbReference type="NCBI Taxonomy" id="1464122"/>
    <lineage>
        <taxon>Bacteria</taxon>
        <taxon>Bacillati</taxon>
        <taxon>Bacillota</taxon>
        <taxon>Bacilli</taxon>
        <taxon>Bacillales</taxon>
        <taxon>Bacillaceae</taxon>
        <taxon>Shouchella</taxon>
    </lineage>
</organism>
<feature type="chain" id="PRO_5017391036" evidence="1">
    <location>
        <begin position="25"/>
        <end position="270"/>
    </location>
</feature>
<accession>A0A1G6GIL1</accession>
<dbReference type="AlphaFoldDB" id="A0A1G6GIL1"/>
<sequence length="270" mass="30406">MKRMTWMILICILLQSFWLPQSFAEGVDDKTKESSFAVPQSVLSISKENTYKNATQDLPYLQPSELAQKLLDSTEEEIENPDLIRLMNESTVQFARLGFATKLSIYLGAWPLSYESEGTEVNWEYQKVNTNFIDNRGGNAPRKMSYYQEQQKKISGGLTAKIPNAGAVEKMMMIYAAEKTNLPLAFDTVIGQGTRKSQTYNVPPQQAGYLYGYVPAVHEKGNVTYGEVYFTLRGGKPILEVKNITDQGIGAWIPVQDHLSFTFIASTNLR</sequence>
<evidence type="ECO:0000313" key="2">
    <source>
        <dbReference type="EMBL" id="SDB81026.1"/>
    </source>
</evidence>
<evidence type="ECO:0000313" key="3">
    <source>
        <dbReference type="Proteomes" id="UP000242662"/>
    </source>
</evidence>
<proteinExistence type="predicted"/>
<feature type="signal peptide" evidence="1">
    <location>
        <begin position="1"/>
        <end position="24"/>
    </location>
</feature>
<dbReference type="STRING" id="1464122.SAMN05421737_10111"/>
<keyword evidence="3" id="KW-1185">Reference proteome</keyword>
<evidence type="ECO:0000256" key="1">
    <source>
        <dbReference type="SAM" id="SignalP"/>
    </source>
</evidence>
<dbReference type="Pfam" id="PF14167">
    <property type="entry name" value="YfkD"/>
    <property type="match status" value="1"/>
</dbReference>
<dbReference type="InterPro" id="IPR025548">
    <property type="entry name" value="YfkD"/>
</dbReference>
<name>A0A1G6GIL1_9BACI</name>
<dbReference type="Proteomes" id="UP000242662">
    <property type="component" value="Unassembled WGS sequence"/>
</dbReference>
<protein>
    <submittedName>
        <fullName evidence="2">YfkD-like protein</fullName>
    </submittedName>
</protein>
<gene>
    <name evidence="2" type="ORF">SAMN05421737_10111</name>
</gene>